<dbReference type="EMBL" id="JASOOE010000005">
    <property type="protein sequence ID" value="MDK7187091.1"/>
    <property type="molecule type" value="Genomic_DNA"/>
</dbReference>
<comment type="similarity">
    <text evidence="7">Belongs to the ThrE exporter (TC 2.A.79) family.</text>
</comment>
<sequence length="150" mass="16860">MELNQLLLKLFAAYCATVAAAINVKAPKRFIFWSGLPGMFSYGVYLWVKNFSNDFIATFLGCLVISILGQYMARKFKTVVNVFYIPAFFLYVPGVAMYETAYNFMNNDLIAAGSSLYQAIVTALAIALAVFVVDSAMETFKYHLEKQKNH</sequence>
<keyword evidence="5 8" id="KW-1133">Transmembrane helix</keyword>
<feature type="domain" description="Threonine/Serine exporter ThrE" evidence="9">
    <location>
        <begin position="10"/>
        <end position="135"/>
    </location>
</feature>
<gene>
    <name evidence="10" type="ORF">QP433_03765</name>
</gene>
<dbReference type="InterPro" id="IPR050539">
    <property type="entry name" value="ThrE_Dicarb/AminoAcid_Exp"/>
</dbReference>
<name>A0AAJ1Q5U3_9LACT</name>
<comment type="caution">
    <text evidence="10">The sequence shown here is derived from an EMBL/GenBank/DDBJ whole genome shotgun (WGS) entry which is preliminary data.</text>
</comment>
<evidence type="ECO:0000256" key="1">
    <source>
        <dbReference type="ARBA" id="ARBA00004651"/>
    </source>
</evidence>
<evidence type="ECO:0000256" key="2">
    <source>
        <dbReference type="ARBA" id="ARBA00022475"/>
    </source>
</evidence>
<keyword evidence="6 8" id="KW-0472">Membrane</keyword>
<dbReference type="PANTHER" id="PTHR34390:SF1">
    <property type="entry name" value="SUCCINATE TRANSPORTER SUBUNIT YJJB-RELATED"/>
    <property type="match status" value="1"/>
</dbReference>
<dbReference type="GO" id="GO:0005886">
    <property type="term" value="C:plasma membrane"/>
    <property type="evidence" value="ECO:0007669"/>
    <property type="project" value="UniProtKB-SubCell"/>
</dbReference>
<feature type="transmembrane region" description="Helical" evidence="8">
    <location>
        <begin position="55"/>
        <end position="73"/>
    </location>
</feature>
<dbReference type="Proteomes" id="UP001229251">
    <property type="component" value="Unassembled WGS sequence"/>
</dbReference>
<keyword evidence="2" id="KW-1003">Cell membrane</keyword>
<feature type="transmembrane region" description="Helical" evidence="8">
    <location>
        <begin position="79"/>
        <end position="98"/>
    </location>
</feature>
<dbReference type="GO" id="GO:0015744">
    <property type="term" value="P:succinate transport"/>
    <property type="evidence" value="ECO:0007669"/>
    <property type="project" value="TreeGrafter"/>
</dbReference>
<evidence type="ECO:0000256" key="8">
    <source>
        <dbReference type="SAM" id="Phobius"/>
    </source>
</evidence>
<evidence type="ECO:0000313" key="10">
    <source>
        <dbReference type="EMBL" id="MDK7187091.1"/>
    </source>
</evidence>
<proteinExistence type="inferred from homology"/>
<keyword evidence="4 8" id="KW-0812">Transmembrane</keyword>
<dbReference type="Pfam" id="PF12821">
    <property type="entry name" value="ThrE_2"/>
    <property type="match status" value="1"/>
</dbReference>
<reference evidence="10" key="1">
    <citation type="submission" date="2023-05" db="EMBL/GenBank/DDBJ databases">
        <title>Cataloging the Phylogenetic Diversity of Human Bladder Bacteria.</title>
        <authorList>
            <person name="Du J."/>
        </authorList>
    </citation>
    <scope>NUCLEOTIDE SEQUENCE</scope>
    <source>
        <strain evidence="10">UMB1231</strain>
    </source>
</reference>
<evidence type="ECO:0000256" key="7">
    <source>
        <dbReference type="ARBA" id="ARBA00034125"/>
    </source>
</evidence>
<dbReference type="InterPro" id="IPR024528">
    <property type="entry name" value="ThrE_2"/>
</dbReference>
<evidence type="ECO:0000256" key="4">
    <source>
        <dbReference type="ARBA" id="ARBA00022692"/>
    </source>
</evidence>
<comment type="subcellular location">
    <subcellularLocation>
        <location evidence="1">Cell membrane</location>
        <topology evidence="1">Multi-pass membrane protein</topology>
    </subcellularLocation>
</comment>
<evidence type="ECO:0000313" key="11">
    <source>
        <dbReference type="Proteomes" id="UP001229251"/>
    </source>
</evidence>
<evidence type="ECO:0000256" key="3">
    <source>
        <dbReference type="ARBA" id="ARBA00022519"/>
    </source>
</evidence>
<dbReference type="PANTHER" id="PTHR34390">
    <property type="entry name" value="UPF0442 PROTEIN YJJB-RELATED"/>
    <property type="match status" value="1"/>
</dbReference>
<dbReference type="RefSeq" id="WP_070609550.1">
    <property type="nucleotide sequence ID" value="NZ_JASOOE010000005.1"/>
</dbReference>
<evidence type="ECO:0000256" key="5">
    <source>
        <dbReference type="ARBA" id="ARBA00022989"/>
    </source>
</evidence>
<evidence type="ECO:0000259" key="9">
    <source>
        <dbReference type="Pfam" id="PF12821"/>
    </source>
</evidence>
<organism evidence="10 11">
    <name type="scientific">Facklamia hominis</name>
    <dbReference type="NCBI Taxonomy" id="178214"/>
    <lineage>
        <taxon>Bacteria</taxon>
        <taxon>Bacillati</taxon>
        <taxon>Bacillota</taxon>
        <taxon>Bacilli</taxon>
        <taxon>Lactobacillales</taxon>
        <taxon>Aerococcaceae</taxon>
        <taxon>Facklamia</taxon>
    </lineage>
</organism>
<keyword evidence="3" id="KW-0997">Cell inner membrane</keyword>
<protein>
    <submittedName>
        <fullName evidence="10">Threonine/serine exporter family protein</fullName>
    </submittedName>
</protein>
<evidence type="ECO:0000256" key="6">
    <source>
        <dbReference type="ARBA" id="ARBA00023136"/>
    </source>
</evidence>
<feature type="transmembrane region" description="Helical" evidence="8">
    <location>
        <begin position="110"/>
        <end position="133"/>
    </location>
</feature>
<dbReference type="AlphaFoldDB" id="A0AAJ1Q5U3"/>
<accession>A0AAJ1Q5U3</accession>